<reference evidence="4 5" key="2">
    <citation type="journal article" date="2010" name="J. Bacteriol.">
        <title>Complete genome sequence of Beijerinckia indica subsp. indica.</title>
        <authorList>
            <person name="Tamas I."/>
            <person name="Dedysh S.N."/>
            <person name="Liesack W."/>
            <person name="Stott M.B."/>
            <person name="Alam M."/>
            <person name="Murrell J.C."/>
            <person name="Dunfield P.F."/>
        </authorList>
    </citation>
    <scope>NUCLEOTIDE SEQUENCE [LARGE SCALE GENOMIC DNA]</scope>
    <source>
        <strain evidence="5">ATCC 9039 / DSM 1715 / NCIMB 8712</strain>
    </source>
</reference>
<dbReference type="Pfam" id="PF09832">
    <property type="entry name" value="DUF2059"/>
    <property type="match status" value="1"/>
</dbReference>
<feature type="chain" id="PRO_5002778759" description="DUF2059 domain-containing protein" evidence="2">
    <location>
        <begin position="35"/>
        <end position="191"/>
    </location>
</feature>
<dbReference type="eggNOG" id="COG3184">
    <property type="taxonomic scope" value="Bacteria"/>
</dbReference>
<evidence type="ECO:0000313" key="5">
    <source>
        <dbReference type="Proteomes" id="UP000001695"/>
    </source>
</evidence>
<feature type="region of interest" description="Disordered" evidence="1">
    <location>
        <begin position="35"/>
        <end position="54"/>
    </location>
</feature>
<dbReference type="HOGENOM" id="CLU_128149_0_0_5"/>
<dbReference type="AlphaFoldDB" id="B2IHK9"/>
<evidence type="ECO:0000259" key="3">
    <source>
        <dbReference type="Pfam" id="PF09832"/>
    </source>
</evidence>
<keyword evidence="5" id="KW-1185">Reference proteome</keyword>
<proteinExistence type="predicted"/>
<evidence type="ECO:0000256" key="2">
    <source>
        <dbReference type="SAM" id="SignalP"/>
    </source>
</evidence>
<evidence type="ECO:0000256" key="1">
    <source>
        <dbReference type="SAM" id="MobiDB-lite"/>
    </source>
</evidence>
<dbReference type="KEGG" id="bid:Bind_0880"/>
<feature type="compositionally biased region" description="Pro residues" evidence="1">
    <location>
        <begin position="39"/>
        <end position="50"/>
    </location>
</feature>
<evidence type="ECO:0000313" key="4">
    <source>
        <dbReference type="EMBL" id="ACB94530.1"/>
    </source>
</evidence>
<dbReference type="STRING" id="395963.Bind_0880"/>
<accession>B2IHK9</accession>
<dbReference type="OrthoDB" id="5327699at2"/>
<sequence>MFFNRRPHFLASPFLVFALVVSPLFMGGSGNAAAQQAAPLPPKTAQPAPAPSTSETGLVMARQLVVASGMSRSFAVIIPQYMDQIATALTQTRPELIRDLNDVMLDLKPEFDKQADEMIDLAAHIYVRLLTEQDMKTALAFYQSESGRRFVETQPVFLNELLTAMQGWQSKISTDMMTRVRVEMKKKGHDF</sequence>
<gene>
    <name evidence="4" type="ordered locus">Bind_0880</name>
</gene>
<dbReference type="InterPro" id="IPR018637">
    <property type="entry name" value="DUF2059"/>
</dbReference>
<feature type="domain" description="DUF2059" evidence="3">
    <location>
        <begin position="116"/>
        <end position="174"/>
    </location>
</feature>
<dbReference type="Proteomes" id="UP000001695">
    <property type="component" value="Chromosome"/>
</dbReference>
<name>B2IHK9_BEII9</name>
<organism evidence="4 5">
    <name type="scientific">Beijerinckia indica subsp. indica (strain ATCC 9039 / DSM 1715 / NCIMB 8712)</name>
    <dbReference type="NCBI Taxonomy" id="395963"/>
    <lineage>
        <taxon>Bacteria</taxon>
        <taxon>Pseudomonadati</taxon>
        <taxon>Pseudomonadota</taxon>
        <taxon>Alphaproteobacteria</taxon>
        <taxon>Hyphomicrobiales</taxon>
        <taxon>Beijerinckiaceae</taxon>
        <taxon>Beijerinckia</taxon>
    </lineage>
</organism>
<protein>
    <recommendedName>
        <fullName evidence="3">DUF2059 domain-containing protein</fullName>
    </recommendedName>
</protein>
<dbReference type="EMBL" id="CP001016">
    <property type="protein sequence ID" value="ACB94530.1"/>
    <property type="molecule type" value="Genomic_DNA"/>
</dbReference>
<reference evidence="5" key="1">
    <citation type="submission" date="2008-03" db="EMBL/GenBank/DDBJ databases">
        <title>Complete sequence of chromosome of Beijerinckia indica subsp. indica ATCC 9039.</title>
        <authorList>
            <consortium name="US DOE Joint Genome Institute"/>
            <person name="Copeland A."/>
            <person name="Lucas S."/>
            <person name="Lapidus A."/>
            <person name="Glavina del Rio T."/>
            <person name="Dalin E."/>
            <person name="Tice H."/>
            <person name="Bruce D."/>
            <person name="Goodwin L."/>
            <person name="Pitluck S."/>
            <person name="LaButti K."/>
            <person name="Schmutz J."/>
            <person name="Larimer F."/>
            <person name="Land M."/>
            <person name="Hauser L."/>
            <person name="Kyrpides N."/>
            <person name="Mikhailova N."/>
            <person name="Dunfield P.F."/>
            <person name="Dedysh S.N."/>
            <person name="Liesack W."/>
            <person name="Saw J.H."/>
            <person name="Alam M."/>
            <person name="Chen Y."/>
            <person name="Murrell J.C."/>
            <person name="Richardson P."/>
        </authorList>
    </citation>
    <scope>NUCLEOTIDE SEQUENCE [LARGE SCALE GENOMIC DNA]</scope>
    <source>
        <strain evidence="5">ATCC 9039 / DSM 1715 / NCIMB 8712</strain>
    </source>
</reference>
<keyword evidence="2" id="KW-0732">Signal</keyword>
<feature type="signal peptide" evidence="2">
    <location>
        <begin position="1"/>
        <end position="34"/>
    </location>
</feature>